<dbReference type="EMBL" id="JAIXNE010000009">
    <property type="protein sequence ID" value="MCA6079101.1"/>
    <property type="molecule type" value="Genomic_DNA"/>
</dbReference>
<sequence length="202" mass="22394">MACGNSEERSSQSDKSRGYLIYLHGAIVQQQGPEAVSEQFGPYLYQTILDSLTNKGFQVISEVRPKDAEIGSYAVKVQRQVRELIEKGAKPSEITILGASMGAYIALEASLLLDNPEIRYVTLGLCGESGINYFLKSKNKFKGKFLSIYELSDSRGSCAPLFENNLGASFSEVAINTGLDHGFLFRPLDEWVEPIITWRLNN</sequence>
<organism evidence="1 2">
    <name type="scientific">Fulvivirga sedimenti</name>
    <dbReference type="NCBI Taxonomy" id="2879465"/>
    <lineage>
        <taxon>Bacteria</taxon>
        <taxon>Pseudomonadati</taxon>
        <taxon>Bacteroidota</taxon>
        <taxon>Cytophagia</taxon>
        <taxon>Cytophagales</taxon>
        <taxon>Fulvivirgaceae</taxon>
        <taxon>Fulvivirga</taxon>
    </lineage>
</organism>
<dbReference type="InterPro" id="IPR029058">
    <property type="entry name" value="AB_hydrolase_fold"/>
</dbReference>
<evidence type="ECO:0008006" key="3">
    <source>
        <dbReference type="Google" id="ProtNLM"/>
    </source>
</evidence>
<evidence type="ECO:0000313" key="2">
    <source>
        <dbReference type="Proteomes" id="UP001139409"/>
    </source>
</evidence>
<evidence type="ECO:0000313" key="1">
    <source>
        <dbReference type="EMBL" id="MCA6079101.1"/>
    </source>
</evidence>
<reference evidence="1" key="1">
    <citation type="submission" date="2021-09" db="EMBL/GenBank/DDBJ databases">
        <title>Fulvivirga sp. isolated from coastal sediment.</title>
        <authorList>
            <person name="Yu H."/>
        </authorList>
    </citation>
    <scope>NUCLEOTIDE SEQUENCE</scope>
    <source>
        <strain evidence="1">1062</strain>
    </source>
</reference>
<dbReference type="SUPFAM" id="SSF53474">
    <property type="entry name" value="alpha/beta-Hydrolases"/>
    <property type="match status" value="1"/>
</dbReference>
<keyword evidence="2" id="KW-1185">Reference proteome</keyword>
<name>A0A9X1HWG0_9BACT</name>
<dbReference type="RefSeq" id="WP_225699963.1">
    <property type="nucleotide sequence ID" value="NZ_JAIXNE010000009.1"/>
</dbReference>
<dbReference type="Gene3D" id="3.40.50.1820">
    <property type="entry name" value="alpha/beta hydrolase"/>
    <property type="match status" value="1"/>
</dbReference>
<accession>A0A9X1HWG0</accession>
<gene>
    <name evidence="1" type="ORF">LDX50_29790</name>
</gene>
<dbReference type="AlphaFoldDB" id="A0A9X1HWG0"/>
<protein>
    <recommendedName>
        <fullName evidence="3">Alpha/beta hydrolase</fullName>
    </recommendedName>
</protein>
<dbReference type="Proteomes" id="UP001139409">
    <property type="component" value="Unassembled WGS sequence"/>
</dbReference>
<proteinExistence type="predicted"/>
<comment type="caution">
    <text evidence="1">The sequence shown here is derived from an EMBL/GenBank/DDBJ whole genome shotgun (WGS) entry which is preliminary data.</text>
</comment>